<name>A0A8X7VBB1_BRACI</name>
<organism evidence="1 2">
    <name type="scientific">Brassica carinata</name>
    <name type="common">Ethiopian mustard</name>
    <name type="synonym">Abyssinian cabbage</name>
    <dbReference type="NCBI Taxonomy" id="52824"/>
    <lineage>
        <taxon>Eukaryota</taxon>
        <taxon>Viridiplantae</taxon>
        <taxon>Streptophyta</taxon>
        <taxon>Embryophyta</taxon>
        <taxon>Tracheophyta</taxon>
        <taxon>Spermatophyta</taxon>
        <taxon>Magnoliopsida</taxon>
        <taxon>eudicotyledons</taxon>
        <taxon>Gunneridae</taxon>
        <taxon>Pentapetalae</taxon>
        <taxon>rosids</taxon>
        <taxon>malvids</taxon>
        <taxon>Brassicales</taxon>
        <taxon>Brassicaceae</taxon>
        <taxon>Brassiceae</taxon>
        <taxon>Brassica</taxon>
    </lineage>
</organism>
<accession>A0A8X7VBB1</accession>
<sequence length="334" mass="37528">MNHRLSGIISPLNHITTDPIRSSFKPPLPVYCKTTINHLKSLTGLDVAPGLTNQEISAVESSLGFSFPIDLRSILQTGLPVGTRFPNWRFGSTRNNLLLIVNLPLLHISKIVVRDGFWVDSWGNRPGSDAEALSRVRKLMEFAPVLVPVYQNFYVPSTTPNLAGNPVFQIDGDGVRVLNCDVAGFLQGLNQTDDLRASGDLRRRRRVEFWTDVAERGRVAVARGPTCGWWSALSCDERLRECLDDAFWKLREAGWKEDEVREMMIMDGLDGDTYTQAFSSTVHETVKRDVVRVFGGECGDEMDGVDRDKCKEDEDHRKGGEVTTLRHLLYSHEP</sequence>
<dbReference type="OrthoDB" id="1921190at2759"/>
<gene>
    <name evidence="1" type="ORF">Bca52824_027837</name>
</gene>
<dbReference type="PANTHER" id="PTHR32011:SF6">
    <property type="entry name" value="KNR4_SMI1-LIKE DOMAIN-CONTAINING PROTEIN"/>
    <property type="match status" value="1"/>
</dbReference>
<evidence type="ECO:0000313" key="1">
    <source>
        <dbReference type="EMBL" id="KAG2308089.1"/>
    </source>
</evidence>
<dbReference type="Proteomes" id="UP000886595">
    <property type="component" value="Unassembled WGS sequence"/>
</dbReference>
<evidence type="ECO:0000313" key="2">
    <source>
        <dbReference type="Proteomes" id="UP000886595"/>
    </source>
</evidence>
<proteinExistence type="predicted"/>
<reference evidence="1 2" key="1">
    <citation type="submission" date="2020-02" db="EMBL/GenBank/DDBJ databases">
        <authorList>
            <person name="Ma Q."/>
            <person name="Huang Y."/>
            <person name="Song X."/>
            <person name="Pei D."/>
        </authorList>
    </citation>
    <scope>NUCLEOTIDE SEQUENCE [LARGE SCALE GENOMIC DNA]</scope>
    <source>
        <strain evidence="1">Sxm20200214</strain>
        <tissue evidence="1">Leaf</tissue>
    </source>
</reference>
<dbReference type="AlphaFoldDB" id="A0A8X7VBB1"/>
<protein>
    <submittedName>
        <fullName evidence="1">Uncharacterized protein</fullName>
    </submittedName>
</protein>
<dbReference type="EMBL" id="JAAMPC010000006">
    <property type="protein sequence ID" value="KAG2308089.1"/>
    <property type="molecule type" value="Genomic_DNA"/>
</dbReference>
<keyword evidence="2" id="KW-1185">Reference proteome</keyword>
<comment type="caution">
    <text evidence="1">The sequence shown here is derived from an EMBL/GenBank/DDBJ whole genome shotgun (WGS) entry which is preliminary data.</text>
</comment>
<dbReference type="PANTHER" id="PTHR32011">
    <property type="entry name" value="OS08G0472400 PROTEIN"/>
    <property type="match status" value="1"/>
</dbReference>